<keyword evidence="1" id="KW-0812">Transmembrane</keyword>
<protein>
    <submittedName>
        <fullName evidence="2">Uncharacterized protein</fullName>
    </submittedName>
</protein>
<proteinExistence type="predicted"/>
<keyword evidence="1" id="KW-0472">Membrane</keyword>
<dbReference type="Proteomes" id="UP000070258">
    <property type="component" value="Unassembled WGS sequence"/>
</dbReference>
<gene>
    <name evidence="2" type="ORF">AXK60_24745</name>
</gene>
<keyword evidence="1" id="KW-1133">Transmembrane helix</keyword>
<dbReference type="RefSeq" id="WP_068570966.1">
    <property type="nucleotide sequence ID" value="NZ_LSRF01000020.1"/>
</dbReference>
<evidence type="ECO:0000313" key="2">
    <source>
        <dbReference type="EMBL" id="KXP11623.1"/>
    </source>
</evidence>
<comment type="caution">
    <text evidence="2">The sequence shown here is derived from an EMBL/GenBank/DDBJ whole genome shotgun (WGS) entry which is preliminary data.</text>
</comment>
<dbReference type="EMBL" id="LSRF01000020">
    <property type="protein sequence ID" value="KXP11623.1"/>
    <property type="molecule type" value="Genomic_DNA"/>
</dbReference>
<name>A0A138AMC8_9ACTN</name>
<accession>A0A138AMC8</accession>
<feature type="transmembrane region" description="Helical" evidence="1">
    <location>
        <begin position="113"/>
        <end position="133"/>
    </location>
</feature>
<evidence type="ECO:0000313" key="3">
    <source>
        <dbReference type="Proteomes" id="UP000070258"/>
    </source>
</evidence>
<organism evidence="2 3">
    <name type="scientific">Tsukamurella pseudospumae</name>
    <dbReference type="NCBI Taxonomy" id="239498"/>
    <lineage>
        <taxon>Bacteria</taxon>
        <taxon>Bacillati</taxon>
        <taxon>Actinomycetota</taxon>
        <taxon>Actinomycetes</taxon>
        <taxon>Mycobacteriales</taxon>
        <taxon>Tsukamurellaceae</taxon>
        <taxon>Tsukamurella</taxon>
    </lineage>
</organism>
<reference evidence="3" key="1">
    <citation type="submission" date="2016-02" db="EMBL/GenBank/DDBJ databases">
        <authorList>
            <person name="Wen L."/>
            <person name="He K."/>
            <person name="Yang H."/>
        </authorList>
    </citation>
    <scope>NUCLEOTIDE SEQUENCE [LARGE SCALE GENOMIC DNA]</scope>
    <source>
        <strain evidence="3">JCM 15929</strain>
    </source>
</reference>
<dbReference type="AlphaFoldDB" id="A0A138AMC8"/>
<evidence type="ECO:0000256" key="1">
    <source>
        <dbReference type="SAM" id="Phobius"/>
    </source>
</evidence>
<sequence>MREKVEPIPFTLTDEHKEYLDPRLLKGADPEALAHFIIRVWEPVDYTRVPGSAEGFVNAVVEYAHGREARQARDAASDYSNSPAPTPTWKRRTKALLMWFAFMYRNEPATTRWLAIWMNIGGLPAFIGIILAGRAQSNSWIELGCLLGAIIGFILWGLFTQYVNDRPGRR</sequence>
<feature type="transmembrane region" description="Helical" evidence="1">
    <location>
        <begin position="139"/>
        <end position="159"/>
    </location>
</feature>